<reference evidence="1" key="1">
    <citation type="submission" date="2019-03" db="EMBL/GenBank/DDBJ databases">
        <title>Lake Tanganyika Metagenome-Assembled Genomes (MAGs).</title>
        <authorList>
            <person name="Tran P."/>
        </authorList>
    </citation>
    <scope>NUCLEOTIDE SEQUENCE</scope>
    <source>
        <strain evidence="1">K_DeepCast_65m_m2_066</strain>
    </source>
</reference>
<evidence type="ECO:0000313" key="1">
    <source>
        <dbReference type="EMBL" id="MBM3225484.1"/>
    </source>
</evidence>
<gene>
    <name evidence="1" type="ORF">FJZ47_17015</name>
</gene>
<proteinExistence type="predicted"/>
<dbReference type="Proteomes" id="UP000712673">
    <property type="component" value="Unassembled WGS sequence"/>
</dbReference>
<evidence type="ECO:0000313" key="2">
    <source>
        <dbReference type="Proteomes" id="UP000712673"/>
    </source>
</evidence>
<protein>
    <submittedName>
        <fullName evidence="1">Uncharacterized protein</fullName>
    </submittedName>
</protein>
<sequence length="97" mass="10697">MPRRRTHDTEIAAGLQARCHVVHYQCLDRQGADAHLVLHLPPTMTAADVDQVELEVGARCNEVLLDTGLFILSAVSREGVLMHGIRPTPSMLPRSMC</sequence>
<accession>A0A937W208</accession>
<dbReference type="AlphaFoldDB" id="A0A937W208"/>
<name>A0A937W208_UNCTE</name>
<organism evidence="1 2">
    <name type="scientific">Tectimicrobiota bacterium</name>
    <dbReference type="NCBI Taxonomy" id="2528274"/>
    <lineage>
        <taxon>Bacteria</taxon>
        <taxon>Pseudomonadati</taxon>
        <taxon>Nitrospinota/Tectimicrobiota group</taxon>
        <taxon>Candidatus Tectimicrobiota</taxon>
    </lineage>
</organism>
<comment type="caution">
    <text evidence="1">The sequence shown here is derived from an EMBL/GenBank/DDBJ whole genome shotgun (WGS) entry which is preliminary data.</text>
</comment>
<dbReference type="EMBL" id="VGLS01000590">
    <property type="protein sequence ID" value="MBM3225484.1"/>
    <property type="molecule type" value="Genomic_DNA"/>
</dbReference>